<organism evidence="1 2">
    <name type="scientific">Cryptosporangium aurantiacum</name>
    <dbReference type="NCBI Taxonomy" id="134849"/>
    <lineage>
        <taxon>Bacteria</taxon>
        <taxon>Bacillati</taxon>
        <taxon>Actinomycetota</taxon>
        <taxon>Actinomycetes</taxon>
        <taxon>Cryptosporangiales</taxon>
        <taxon>Cryptosporangiaceae</taxon>
        <taxon>Cryptosporangium</taxon>
    </lineage>
</organism>
<dbReference type="Proteomes" id="UP000184440">
    <property type="component" value="Unassembled WGS sequence"/>
</dbReference>
<proteinExistence type="predicted"/>
<name>A0A1M7Q1Q8_9ACTN</name>
<gene>
    <name evidence="1" type="ORF">SAMN05443668_10441</name>
</gene>
<reference evidence="1 2" key="1">
    <citation type="submission" date="2016-11" db="EMBL/GenBank/DDBJ databases">
        <authorList>
            <person name="Jaros S."/>
            <person name="Januszkiewicz K."/>
            <person name="Wedrychowicz H."/>
        </authorList>
    </citation>
    <scope>NUCLEOTIDE SEQUENCE [LARGE SCALE GENOMIC DNA]</scope>
    <source>
        <strain evidence="1 2">DSM 46144</strain>
    </source>
</reference>
<evidence type="ECO:0000313" key="1">
    <source>
        <dbReference type="EMBL" id="SHN24157.1"/>
    </source>
</evidence>
<keyword evidence="2" id="KW-1185">Reference proteome</keyword>
<sequence length="38" mass="4004">MAALIMLGTLVGLIALVFGLVLRYDAEARRPSADADAE</sequence>
<evidence type="ECO:0000313" key="2">
    <source>
        <dbReference type="Proteomes" id="UP000184440"/>
    </source>
</evidence>
<dbReference type="EMBL" id="FRCS01000004">
    <property type="protein sequence ID" value="SHN24157.1"/>
    <property type="molecule type" value="Genomic_DNA"/>
</dbReference>
<accession>A0A1M7Q1Q8</accession>
<protein>
    <submittedName>
        <fullName evidence="1">Uncharacterized protein</fullName>
    </submittedName>
</protein>
<dbReference type="AlphaFoldDB" id="A0A1M7Q1Q8"/>